<name>A0ABS8CN67_9RHOB</name>
<sequence>MLSFEFTRDFDREIEAETASLAQARRAATRPQISPEELEAIRAAAFAEGQAEGLKQGVAEAEARLNAGFEAQMSETLAALLPGLTALREARAAHHAGLERDLLRLIHALAARLLPEIFTAFAPARIAAFCRDALRMAEGPGGLELRLPEALCPQIEAALQGALTAEGAPVRLIADPGLSPGMALASWDQGRASHDEAGLHQALLATLAGLSDFSNPMADLADRS</sequence>
<evidence type="ECO:0000313" key="2">
    <source>
        <dbReference type="Proteomes" id="UP001198571"/>
    </source>
</evidence>
<comment type="caution">
    <text evidence="1">The sequence shown here is derived from an EMBL/GenBank/DDBJ whole genome shotgun (WGS) entry which is preliminary data.</text>
</comment>
<reference evidence="1 2" key="1">
    <citation type="submission" date="2020-07" db="EMBL/GenBank/DDBJ databases">
        <title>Pseudogemmobacter sp. nov., isolated from poultry manure in Taiwan.</title>
        <authorList>
            <person name="Lin S.-Y."/>
            <person name="Tang Y.-S."/>
            <person name="Young C.-C."/>
        </authorList>
    </citation>
    <scope>NUCLEOTIDE SEQUENCE [LARGE SCALE GENOMIC DNA]</scope>
    <source>
        <strain evidence="1 2">CC-YST710</strain>
    </source>
</reference>
<accession>A0ABS8CN67</accession>
<dbReference type="Proteomes" id="UP001198571">
    <property type="component" value="Unassembled WGS sequence"/>
</dbReference>
<proteinExistence type="predicted"/>
<gene>
    <name evidence="1" type="ORF">H0485_12685</name>
</gene>
<organism evidence="1 2">
    <name type="scientific">Pseudogemmobacter faecipullorum</name>
    <dbReference type="NCBI Taxonomy" id="2755041"/>
    <lineage>
        <taxon>Bacteria</taxon>
        <taxon>Pseudomonadati</taxon>
        <taxon>Pseudomonadota</taxon>
        <taxon>Alphaproteobacteria</taxon>
        <taxon>Rhodobacterales</taxon>
        <taxon>Paracoccaceae</taxon>
        <taxon>Pseudogemmobacter</taxon>
    </lineage>
</organism>
<protein>
    <recommendedName>
        <fullName evidence="3">Flagellar assembly protein FliH</fullName>
    </recommendedName>
</protein>
<evidence type="ECO:0008006" key="3">
    <source>
        <dbReference type="Google" id="ProtNLM"/>
    </source>
</evidence>
<dbReference type="EMBL" id="JACDXX010000011">
    <property type="protein sequence ID" value="MCB5410851.1"/>
    <property type="molecule type" value="Genomic_DNA"/>
</dbReference>
<dbReference type="RefSeq" id="WP_226936108.1">
    <property type="nucleotide sequence ID" value="NZ_JACDXX010000011.1"/>
</dbReference>
<evidence type="ECO:0000313" key="1">
    <source>
        <dbReference type="EMBL" id="MCB5410851.1"/>
    </source>
</evidence>
<keyword evidence="2" id="KW-1185">Reference proteome</keyword>